<accession>A0A0V1F591</accession>
<gene>
    <name evidence="2" type="ORF">T11_15777</name>
</gene>
<comment type="caution">
    <text evidence="2">The sequence shown here is derived from an EMBL/GenBank/DDBJ whole genome shotgun (WGS) entry which is preliminary data.</text>
</comment>
<reference evidence="2 3" key="1">
    <citation type="submission" date="2015-01" db="EMBL/GenBank/DDBJ databases">
        <title>Evolution of Trichinella species and genotypes.</title>
        <authorList>
            <person name="Korhonen P.K."/>
            <person name="Edoardo P."/>
            <person name="Giuseppe L.R."/>
            <person name="Gasser R.B."/>
        </authorList>
    </citation>
    <scope>NUCLEOTIDE SEQUENCE [LARGE SCALE GENOMIC DNA]</scope>
    <source>
        <strain evidence="2">ISS1029</strain>
    </source>
</reference>
<evidence type="ECO:0000313" key="2">
    <source>
        <dbReference type="EMBL" id="KRY81252.1"/>
    </source>
</evidence>
<keyword evidence="3" id="KW-1185">Reference proteome</keyword>
<dbReference type="AlphaFoldDB" id="A0A0V1F591"/>
<feature type="compositionally biased region" description="Basic and acidic residues" evidence="1">
    <location>
        <begin position="1"/>
        <end position="18"/>
    </location>
</feature>
<dbReference type="Proteomes" id="UP000055024">
    <property type="component" value="Unassembled WGS sequence"/>
</dbReference>
<proteinExistence type="predicted"/>
<evidence type="ECO:0000256" key="1">
    <source>
        <dbReference type="SAM" id="MobiDB-lite"/>
    </source>
</evidence>
<sequence>MITAERFERFTQAGDRHVNQANARSAIANDAMPG</sequence>
<protein>
    <submittedName>
        <fullName evidence="2">Uncharacterized protein</fullName>
    </submittedName>
</protein>
<feature type="region of interest" description="Disordered" evidence="1">
    <location>
        <begin position="1"/>
        <end position="34"/>
    </location>
</feature>
<organism evidence="2 3">
    <name type="scientific">Trichinella zimbabwensis</name>
    <dbReference type="NCBI Taxonomy" id="268475"/>
    <lineage>
        <taxon>Eukaryota</taxon>
        <taxon>Metazoa</taxon>
        <taxon>Ecdysozoa</taxon>
        <taxon>Nematoda</taxon>
        <taxon>Enoplea</taxon>
        <taxon>Dorylaimia</taxon>
        <taxon>Trichinellida</taxon>
        <taxon>Trichinellidae</taxon>
        <taxon>Trichinella</taxon>
    </lineage>
</organism>
<dbReference type="EMBL" id="JYDP01006510">
    <property type="protein sequence ID" value="KRY81252.1"/>
    <property type="molecule type" value="Genomic_DNA"/>
</dbReference>
<evidence type="ECO:0000313" key="3">
    <source>
        <dbReference type="Proteomes" id="UP000055024"/>
    </source>
</evidence>
<name>A0A0V1F591_9BILA</name>